<organism evidence="1 2">
    <name type="scientific">Legionella cardiaca</name>
    <dbReference type="NCBI Taxonomy" id="1071983"/>
    <lineage>
        <taxon>Bacteria</taxon>
        <taxon>Pseudomonadati</taxon>
        <taxon>Pseudomonadota</taxon>
        <taxon>Gammaproteobacteria</taxon>
        <taxon>Legionellales</taxon>
        <taxon>Legionellaceae</taxon>
        <taxon>Legionella</taxon>
    </lineage>
</organism>
<dbReference type="RefSeq" id="WP_275089281.1">
    <property type="nucleotide sequence ID" value="NZ_CP119078.1"/>
</dbReference>
<evidence type="ECO:0000313" key="1">
    <source>
        <dbReference type="EMBL" id="WED43472.1"/>
    </source>
</evidence>
<dbReference type="EMBL" id="CP119078">
    <property type="protein sequence ID" value="WED43472.1"/>
    <property type="molecule type" value="Genomic_DNA"/>
</dbReference>
<proteinExistence type="predicted"/>
<dbReference type="Proteomes" id="UP001222087">
    <property type="component" value="Chromosome"/>
</dbReference>
<keyword evidence="2" id="KW-1185">Reference proteome</keyword>
<gene>
    <name evidence="1" type="ORF">PXX05_01485</name>
</gene>
<evidence type="ECO:0008006" key="3">
    <source>
        <dbReference type="Google" id="ProtNLM"/>
    </source>
</evidence>
<sequence length="157" mass="18034">MRKIRCHHLLLLCALMFLPFATFSVVLNPGYPMDEVSEWTERTLMATLSAGYLDDASEAANVRRHYMPTAWRPMQSFFRDKLELMKERKLTLHPQPVIPATVILRDCEGVSCWRVHQAFIVPELRNKIDFDVLVVTADPAHGSPFLIQSMDIGVTEY</sequence>
<reference evidence="1 2" key="1">
    <citation type="submission" date="2023-02" db="EMBL/GenBank/DDBJ databases">
        <title>Genome Sequence of L. cardiaca H63T.</title>
        <authorList>
            <person name="Lopez A.E."/>
            <person name="Cianciotto N.P."/>
        </authorList>
    </citation>
    <scope>NUCLEOTIDE SEQUENCE [LARGE SCALE GENOMIC DNA]</scope>
    <source>
        <strain evidence="1 2">H63</strain>
    </source>
</reference>
<name>A0ABY8AS16_9GAMM</name>
<evidence type="ECO:0000313" key="2">
    <source>
        <dbReference type="Proteomes" id="UP001222087"/>
    </source>
</evidence>
<protein>
    <recommendedName>
        <fullName evidence="3">Protein IcmL (DotI)</fullName>
    </recommendedName>
</protein>
<accession>A0ABY8AS16</accession>